<dbReference type="GO" id="GO:0006508">
    <property type="term" value="P:proteolysis"/>
    <property type="evidence" value="ECO:0007669"/>
    <property type="project" value="UniProtKB-KW"/>
</dbReference>
<evidence type="ECO:0000313" key="20">
    <source>
        <dbReference type="Proteomes" id="UP001174909"/>
    </source>
</evidence>
<dbReference type="InterPro" id="IPR000642">
    <property type="entry name" value="Peptidase_M41"/>
</dbReference>
<evidence type="ECO:0000256" key="12">
    <source>
        <dbReference type="ARBA" id="ARBA00022989"/>
    </source>
</evidence>
<dbReference type="InterPro" id="IPR037219">
    <property type="entry name" value="Peptidase_M41-like"/>
</dbReference>
<dbReference type="HAMAP" id="MF_01458">
    <property type="entry name" value="FtsH"/>
    <property type="match status" value="1"/>
</dbReference>
<comment type="similarity">
    <text evidence="15">Belongs to the AAA ATPase family.</text>
</comment>
<feature type="domain" description="AAA+ ATPase" evidence="18">
    <location>
        <begin position="198"/>
        <end position="337"/>
    </location>
</feature>
<dbReference type="InterPro" id="IPR003960">
    <property type="entry name" value="ATPase_AAA_CS"/>
</dbReference>
<dbReference type="GO" id="GO:0005524">
    <property type="term" value="F:ATP binding"/>
    <property type="evidence" value="ECO:0007669"/>
    <property type="project" value="UniProtKB-KW"/>
</dbReference>
<evidence type="ECO:0000256" key="11">
    <source>
        <dbReference type="ARBA" id="ARBA00022840"/>
    </source>
</evidence>
<dbReference type="Proteomes" id="UP001174909">
    <property type="component" value="Unassembled WGS sequence"/>
</dbReference>
<organism evidence="19 20">
    <name type="scientific">Geodia barretti</name>
    <name type="common">Barrett's horny sponge</name>
    <dbReference type="NCBI Taxonomy" id="519541"/>
    <lineage>
        <taxon>Eukaryota</taxon>
        <taxon>Metazoa</taxon>
        <taxon>Porifera</taxon>
        <taxon>Demospongiae</taxon>
        <taxon>Heteroscleromorpha</taxon>
        <taxon>Tetractinellida</taxon>
        <taxon>Astrophorina</taxon>
        <taxon>Geodiidae</taxon>
        <taxon>Geodia</taxon>
    </lineage>
</organism>
<dbReference type="SMART" id="SM00382">
    <property type="entry name" value="AAA"/>
    <property type="match status" value="1"/>
</dbReference>
<dbReference type="Gene3D" id="1.10.8.60">
    <property type="match status" value="1"/>
</dbReference>
<dbReference type="InterPro" id="IPR027417">
    <property type="entry name" value="P-loop_NTPase"/>
</dbReference>
<comment type="similarity">
    <text evidence="4">In the N-terminal section; belongs to the AAA ATPase family.</text>
</comment>
<dbReference type="InterPro" id="IPR003959">
    <property type="entry name" value="ATPase_AAA_core"/>
</dbReference>
<dbReference type="GO" id="GO:0046872">
    <property type="term" value="F:metal ion binding"/>
    <property type="evidence" value="ECO:0007669"/>
    <property type="project" value="UniProtKB-KW"/>
</dbReference>
<evidence type="ECO:0000256" key="9">
    <source>
        <dbReference type="ARBA" id="ARBA00022801"/>
    </source>
</evidence>
<dbReference type="Pfam" id="PF00004">
    <property type="entry name" value="AAA"/>
    <property type="match status" value="1"/>
</dbReference>
<feature type="compositionally biased region" description="Polar residues" evidence="16">
    <location>
        <begin position="643"/>
        <end position="663"/>
    </location>
</feature>
<evidence type="ECO:0000259" key="18">
    <source>
        <dbReference type="SMART" id="SM00382"/>
    </source>
</evidence>
<dbReference type="GO" id="GO:0004222">
    <property type="term" value="F:metalloendopeptidase activity"/>
    <property type="evidence" value="ECO:0007669"/>
    <property type="project" value="InterPro"/>
</dbReference>
<dbReference type="GO" id="GO:0010304">
    <property type="term" value="P:PSII associated light-harvesting complex II catabolic process"/>
    <property type="evidence" value="ECO:0007669"/>
    <property type="project" value="UniProtKB-ARBA"/>
</dbReference>
<keyword evidence="6 17" id="KW-0812">Transmembrane</keyword>
<evidence type="ECO:0000256" key="15">
    <source>
        <dbReference type="RuleBase" id="RU003651"/>
    </source>
</evidence>
<dbReference type="GO" id="GO:0016887">
    <property type="term" value="F:ATP hydrolysis activity"/>
    <property type="evidence" value="ECO:0007669"/>
    <property type="project" value="InterPro"/>
</dbReference>
<comment type="caution">
    <text evidence="19">The sequence shown here is derived from an EMBL/GenBank/DDBJ whole genome shotgun (WGS) entry which is preliminary data.</text>
</comment>
<comment type="cofactor">
    <cofactor evidence="1">
        <name>Zn(2+)</name>
        <dbReference type="ChEBI" id="CHEBI:29105"/>
    </cofactor>
</comment>
<dbReference type="EMBL" id="CASHTH010003943">
    <property type="protein sequence ID" value="CAI8051531.1"/>
    <property type="molecule type" value="Genomic_DNA"/>
</dbReference>
<dbReference type="PANTHER" id="PTHR23076:SF97">
    <property type="entry name" value="ATP-DEPENDENT ZINC METALLOPROTEASE YME1L1"/>
    <property type="match status" value="1"/>
</dbReference>
<dbReference type="FunFam" id="1.20.58.760:FF:000001">
    <property type="entry name" value="ATP-dependent zinc metalloprotease FtsH"/>
    <property type="match status" value="1"/>
</dbReference>
<protein>
    <submittedName>
        <fullName evidence="19">ATP-dependent zinc metalloprotease FtsH 1</fullName>
    </submittedName>
</protein>
<keyword evidence="9" id="KW-0378">Hydrolase</keyword>
<feature type="transmembrane region" description="Helical" evidence="17">
    <location>
        <begin position="114"/>
        <end position="135"/>
    </location>
</feature>
<keyword evidence="7" id="KW-0479">Metal-binding</keyword>
<proteinExistence type="inferred from homology"/>
<dbReference type="AlphaFoldDB" id="A0AA35TR35"/>
<feature type="region of interest" description="Disordered" evidence="16">
    <location>
        <begin position="604"/>
        <end position="663"/>
    </location>
</feature>
<gene>
    <name evidence="19" type="ORF">GBAR_LOCUS28209</name>
</gene>
<feature type="transmembrane region" description="Helical" evidence="17">
    <location>
        <begin position="12"/>
        <end position="31"/>
    </location>
</feature>
<keyword evidence="11 15" id="KW-0067">ATP-binding</keyword>
<evidence type="ECO:0000256" key="6">
    <source>
        <dbReference type="ARBA" id="ARBA00022692"/>
    </source>
</evidence>
<dbReference type="NCBIfam" id="TIGR01241">
    <property type="entry name" value="FtsH_fam"/>
    <property type="match status" value="1"/>
</dbReference>
<evidence type="ECO:0000256" key="14">
    <source>
        <dbReference type="ARBA" id="ARBA00023136"/>
    </source>
</evidence>
<evidence type="ECO:0000256" key="1">
    <source>
        <dbReference type="ARBA" id="ARBA00001947"/>
    </source>
</evidence>
<dbReference type="SUPFAM" id="SSF140990">
    <property type="entry name" value="FtsH protease domain-like"/>
    <property type="match status" value="1"/>
</dbReference>
<evidence type="ECO:0000256" key="17">
    <source>
        <dbReference type="SAM" id="Phobius"/>
    </source>
</evidence>
<dbReference type="InterPro" id="IPR041569">
    <property type="entry name" value="AAA_lid_3"/>
</dbReference>
<keyword evidence="8 15" id="KW-0547">Nucleotide-binding</keyword>
<dbReference type="InterPro" id="IPR003593">
    <property type="entry name" value="AAA+_ATPase"/>
</dbReference>
<reference evidence="19" key="1">
    <citation type="submission" date="2023-03" db="EMBL/GenBank/DDBJ databases">
        <authorList>
            <person name="Steffen K."/>
            <person name="Cardenas P."/>
        </authorList>
    </citation>
    <scope>NUCLEOTIDE SEQUENCE</scope>
</reference>
<dbReference type="FunFam" id="1.10.8.60:FF:000001">
    <property type="entry name" value="ATP-dependent zinc metalloprotease FtsH"/>
    <property type="match status" value="1"/>
</dbReference>
<evidence type="ECO:0000256" key="8">
    <source>
        <dbReference type="ARBA" id="ARBA00022741"/>
    </source>
</evidence>
<feature type="compositionally biased region" description="Pro residues" evidence="16">
    <location>
        <begin position="622"/>
        <end position="642"/>
    </location>
</feature>
<evidence type="ECO:0000313" key="19">
    <source>
        <dbReference type="EMBL" id="CAI8051531.1"/>
    </source>
</evidence>
<evidence type="ECO:0000256" key="4">
    <source>
        <dbReference type="ARBA" id="ARBA00010550"/>
    </source>
</evidence>
<keyword evidence="13 19" id="KW-0482">Metalloprotease</keyword>
<accession>A0AA35TR35</accession>
<evidence type="ECO:0000256" key="7">
    <source>
        <dbReference type="ARBA" id="ARBA00022723"/>
    </source>
</evidence>
<keyword evidence="10" id="KW-0862">Zinc</keyword>
<evidence type="ECO:0000256" key="10">
    <source>
        <dbReference type="ARBA" id="ARBA00022833"/>
    </source>
</evidence>
<keyword evidence="5" id="KW-0645">Protease</keyword>
<evidence type="ECO:0000256" key="3">
    <source>
        <dbReference type="ARBA" id="ARBA00010044"/>
    </source>
</evidence>
<sequence>MGSNRWLRNSLVYLLIIIGVVIFYTLIPAFGTGNDLPLTEVVTKAKNHEISEIIVEGDKLTVLPVVSGGVGGAQYTSRISDQTDIMQVLDDNDVVTGPSGVQVTFKGSGGLGSFLGLLLNFLPLIFFGGLILFMMRQAQGSNNQTMSFGRSRARMMPFNRPTVTFSDVAGVDEAKTELVEVVEFLKYPERFLSLGARIPKGVLLVGQPGTGKTLLARAVAGEAGVPFFHISGSEFVEMFVGVGAARVRDLFEQAKRNAPCIVFVDEIDAVGRHRGAGLGGGHDEREQTLNQILVEMDGFESTTNIIVLAATNRPDILDPALLRPGRFDRRVVLDLPDVVGRQAILKVHSAGKPLAPEINLETLAKETPGFSGADLSNLINEAALLAARKNQKIILMPDFEEAVERVVAGPERKSRVISSREKEMTAYHEAGHALVAWSLPHADRVHKISIISRGNMGGHTTLLPDEDRYLWTKNQFLDMMAVTMGGRVAEEQIFDEVTTGASNDLERATKIALSMIKRYGMSSSLGPRTFGKREELVFLGRELSEERDYGDKVAEEIDQEVKELVNNAYVQACNILNDNQPNLVRIAEYLIEHEAVSGDDLQRLFNGEETSGGGDTGTPAIPSEPPPYAPKPAQPNISPQPAPSLSSQNTPDVGTMSTGSGDD</sequence>
<dbReference type="GO" id="GO:0004176">
    <property type="term" value="F:ATP-dependent peptidase activity"/>
    <property type="evidence" value="ECO:0007669"/>
    <property type="project" value="InterPro"/>
</dbReference>
<evidence type="ECO:0000256" key="2">
    <source>
        <dbReference type="ARBA" id="ARBA00004370"/>
    </source>
</evidence>
<dbReference type="Pfam" id="PF01434">
    <property type="entry name" value="Peptidase_M41"/>
    <property type="match status" value="1"/>
</dbReference>
<evidence type="ECO:0000256" key="13">
    <source>
        <dbReference type="ARBA" id="ARBA00023049"/>
    </source>
</evidence>
<name>A0AA35TR35_GEOBA</name>
<dbReference type="SUPFAM" id="SSF52540">
    <property type="entry name" value="P-loop containing nucleoside triphosphate hydrolases"/>
    <property type="match status" value="1"/>
</dbReference>
<keyword evidence="12 17" id="KW-1133">Transmembrane helix</keyword>
<evidence type="ECO:0000256" key="5">
    <source>
        <dbReference type="ARBA" id="ARBA00022670"/>
    </source>
</evidence>
<comment type="similarity">
    <text evidence="3">In the C-terminal section; belongs to the peptidase M41 family.</text>
</comment>
<dbReference type="GO" id="GO:0005886">
    <property type="term" value="C:plasma membrane"/>
    <property type="evidence" value="ECO:0007669"/>
    <property type="project" value="TreeGrafter"/>
</dbReference>
<evidence type="ECO:0000256" key="16">
    <source>
        <dbReference type="SAM" id="MobiDB-lite"/>
    </source>
</evidence>
<dbReference type="Pfam" id="PF17862">
    <property type="entry name" value="AAA_lid_3"/>
    <property type="match status" value="1"/>
</dbReference>
<keyword evidence="14 17" id="KW-0472">Membrane</keyword>
<dbReference type="InterPro" id="IPR005936">
    <property type="entry name" value="FtsH"/>
</dbReference>
<dbReference type="FunFam" id="3.40.50.300:FF:000001">
    <property type="entry name" value="ATP-dependent zinc metalloprotease FtsH"/>
    <property type="match status" value="1"/>
</dbReference>
<keyword evidence="20" id="KW-1185">Reference proteome</keyword>
<comment type="subcellular location">
    <subcellularLocation>
        <location evidence="2">Membrane</location>
    </subcellularLocation>
</comment>
<dbReference type="Gene3D" id="1.20.58.760">
    <property type="entry name" value="Peptidase M41"/>
    <property type="match status" value="1"/>
</dbReference>
<dbReference type="PANTHER" id="PTHR23076">
    <property type="entry name" value="METALLOPROTEASE M41 FTSH"/>
    <property type="match status" value="1"/>
</dbReference>
<dbReference type="CDD" id="cd19501">
    <property type="entry name" value="RecA-like_FtsH"/>
    <property type="match status" value="1"/>
</dbReference>
<dbReference type="Gene3D" id="3.40.50.300">
    <property type="entry name" value="P-loop containing nucleotide triphosphate hydrolases"/>
    <property type="match status" value="1"/>
</dbReference>
<dbReference type="PROSITE" id="PS00674">
    <property type="entry name" value="AAA"/>
    <property type="match status" value="1"/>
</dbReference>